<accession>A0AAV4MY94</accession>
<keyword evidence="1" id="KW-0732">Signal</keyword>
<sequence length="111" mass="13214">MCCWFLFEKLLAVTKADLVLMPFRADFVSKVPPWLMRVHHHERQTPTEVAPNQMLFLLTTESRGKTKSLIAIRQHTEELSKRLLWRVFAGVEERCRNQLSTRRSHFRIVCY</sequence>
<dbReference type="EMBL" id="BPLQ01000975">
    <property type="protein sequence ID" value="GIX76911.1"/>
    <property type="molecule type" value="Genomic_DNA"/>
</dbReference>
<name>A0AAV4MY94_9ARAC</name>
<dbReference type="AlphaFoldDB" id="A0AAV4MY94"/>
<protein>
    <recommendedName>
        <fullName evidence="4">Secreted protein</fullName>
    </recommendedName>
</protein>
<keyword evidence="3" id="KW-1185">Reference proteome</keyword>
<comment type="caution">
    <text evidence="2">The sequence shown here is derived from an EMBL/GenBank/DDBJ whole genome shotgun (WGS) entry which is preliminary data.</text>
</comment>
<gene>
    <name evidence="2" type="ORF">CDAR_387401</name>
</gene>
<evidence type="ECO:0000313" key="3">
    <source>
        <dbReference type="Proteomes" id="UP001054837"/>
    </source>
</evidence>
<feature type="signal peptide" evidence="1">
    <location>
        <begin position="1"/>
        <end position="16"/>
    </location>
</feature>
<evidence type="ECO:0000256" key="1">
    <source>
        <dbReference type="SAM" id="SignalP"/>
    </source>
</evidence>
<evidence type="ECO:0000313" key="2">
    <source>
        <dbReference type="EMBL" id="GIX76911.1"/>
    </source>
</evidence>
<organism evidence="2 3">
    <name type="scientific">Caerostris darwini</name>
    <dbReference type="NCBI Taxonomy" id="1538125"/>
    <lineage>
        <taxon>Eukaryota</taxon>
        <taxon>Metazoa</taxon>
        <taxon>Ecdysozoa</taxon>
        <taxon>Arthropoda</taxon>
        <taxon>Chelicerata</taxon>
        <taxon>Arachnida</taxon>
        <taxon>Araneae</taxon>
        <taxon>Araneomorphae</taxon>
        <taxon>Entelegynae</taxon>
        <taxon>Araneoidea</taxon>
        <taxon>Araneidae</taxon>
        <taxon>Caerostris</taxon>
    </lineage>
</organism>
<feature type="chain" id="PRO_5043539889" description="Secreted protein" evidence="1">
    <location>
        <begin position="17"/>
        <end position="111"/>
    </location>
</feature>
<reference evidence="2 3" key="1">
    <citation type="submission" date="2021-06" db="EMBL/GenBank/DDBJ databases">
        <title>Caerostris darwini draft genome.</title>
        <authorList>
            <person name="Kono N."/>
            <person name="Arakawa K."/>
        </authorList>
    </citation>
    <scope>NUCLEOTIDE SEQUENCE [LARGE SCALE GENOMIC DNA]</scope>
</reference>
<dbReference type="Proteomes" id="UP001054837">
    <property type="component" value="Unassembled WGS sequence"/>
</dbReference>
<evidence type="ECO:0008006" key="4">
    <source>
        <dbReference type="Google" id="ProtNLM"/>
    </source>
</evidence>
<proteinExistence type="predicted"/>